<dbReference type="SUPFAM" id="SSF51569">
    <property type="entry name" value="Aldolase"/>
    <property type="match status" value="1"/>
</dbReference>
<dbReference type="PRINTS" id="PR00144">
    <property type="entry name" value="DALDHYDRTASE"/>
</dbReference>
<reference evidence="12 13" key="1">
    <citation type="submission" date="2019-09" db="EMBL/GenBank/DDBJ databases">
        <title>Taxonomic organization of the family Brucellaceae based on a phylogenomic approach.</title>
        <authorList>
            <person name="Leclercq S."/>
            <person name="Cloeckaert A."/>
            <person name="Zygmunt M.S."/>
        </authorList>
    </citation>
    <scope>NUCLEOTIDE SEQUENCE [LARGE SCALE GENOMIC DNA]</scope>
    <source>
        <strain evidence="12 13">WS1830</strain>
    </source>
</reference>
<dbReference type="AlphaFoldDB" id="A0A6L3YUT1"/>
<evidence type="ECO:0000256" key="10">
    <source>
        <dbReference type="PIRSR" id="PIRSR001415-1"/>
    </source>
</evidence>
<organism evidence="12 13">
    <name type="scientific">Brucella tritici</name>
    <dbReference type="NCBI Taxonomy" id="94626"/>
    <lineage>
        <taxon>Bacteria</taxon>
        <taxon>Pseudomonadati</taxon>
        <taxon>Pseudomonadota</taxon>
        <taxon>Alphaproteobacteria</taxon>
        <taxon>Hyphomicrobiales</taxon>
        <taxon>Brucellaceae</taxon>
        <taxon>Brucella/Ochrobactrum group</taxon>
        <taxon>Brucella</taxon>
    </lineage>
</organism>
<proteinExistence type="inferred from homology"/>
<dbReference type="EMBL" id="WBVX01000004">
    <property type="protein sequence ID" value="KAB2688372.1"/>
    <property type="molecule type" value="Genomic_DNA"/>
</dbReference>
<evidence type="ECO:0000256" key="4">
    <source>
        <dbReference type="ARBA" id="ARBA00020771"/>
    </source>
</evidence>
<dbReference type="EC" id="4.2.1.24" evidence="3"/>
<dbReference type="PIRSF" id="PIRSF001415">
    <property type="entry name" value="Porphbilin_synth"/>
    <property type="match status" value="1"/>
</dbReference>
<evidence type="ECO:0000256" key="2">
    <source>
        <dbReference type="ARBA" id="ARBA00008055"/>
    </source>
</evidence>
<evidence type="ECO:0000313" key="12">
    <source>
        <dbReference type="EMBL" id="KAB2688372.1"/>
    </source>
</evidence>
<protein>
    <recommendedName>
        <fullName evidence="4">Delta-aminolevulinic acid dehydratase</fullName>
        <ecNumber evidence="3">4.2.1.24</ecNumber>
    </recommendedName>
    <alternativeName>
        <fullName evidence="8">Porphobilinogen synthase</fullName>
    </alternativeName>
</protein>
<dbReference type="UniPathway" id="UPA00251">
    <property type="reaction ID" value="UER00318"/>
</dbReference>
<feature type="active site" description="Schiff-base intermediate with substrate" evidence="10">
    <location>
        <position position="280"/>
    </location>
</feature>
<dbReference type="GO" id="GO:0008270">
    <property type="term" value="F:zinc ion binding"/>
    <property type="evidence" value="ECO:0007669"/>
    <property type="project" value="TreeGrafter"/>
</dbReference>
<evidence type="ECO:0000256" key="11">
    <source>
        <dbReference type="RuleBase" id="RU004161"/>
    </source>
</evidence>
<evidence type="ECO:0000256" key="6">
    <source>
        <dbReference type="ARBA" id="ARBA00023239"/>
    </source>
</evidence>
<evidence type="ECO:0000256" key="5">
    <source>
        <dbReference type="ARBA" id="ARBA00023133"/>
    </source>
</evidence>
<comment type="similarity">
    <text evidence="2 11">Belongs to the ALAD family.</text>
</comment>
<dbReference type="InterPro" id="IPR013785">
    <property type="entry name" value="Aldolase_TIM"/>
</dbReference>
<gene>
    <name evidence="12" type="ORF">F9L08_05610</name>
</gene>
<dbReference type="Pfam" id="PF00490">
    <property type="entry name" value="ALAD"/>
    <property type="match status" value="1"/>
</dbReference>
<evidence type="ECO:0000256" key="7">
    <source>
        <dbReference type="ARBA" id="ARBA00023244"/>
    </source>
</evidence>
<keyword evidence="5" id="KW-0350">Heme biosynthesis</keyword>
<keyword evidence="7" id="KW-0627">Porphyrin biosynthesis</keyword>
<comment type="pathway">
    <text evidence="1">Porphyrin-containing compound metabolism; protoporphyrin-IX biosynthesis; coproporphyrinogen-III from 5-aminolevulinate: step 1/4.</text>
</comment>
<feature type="active site" description="Schiff-base intermediate with substrate" evidence="10">
    <location>
        <position position="226"/>
    </location>
</feature>
<evidence type="ECO:0000313" key="13">
    <source>
        <dbReference type="Proteomes" id="UP000481643"/>
    </source>
</evidence>
<dbReference type="Proteomes" id="UP000481643">
    <property type="component" value="Unassembled WGS sequence"/>
</dbReference>
<accession>A0A6L3YUT1</accession>
<keyword evidence="6" id="KW-0456">Lyase</keyword>
<comment type="catalytic activity">
    <reaction evidence="9">
        <text>2 5-aminolevulinate = porphobilinogen + 2 H2O + H(+)</text>
        <dbReference type="Rhea" id="RHEA:24064"/>
        <dbReference type="ChEBI" id="CHEBI:15377"/>
        <dbReference type="ChEBI" id="CHEBI:15378"/>
        <dbReference type="ChEBI" id="CHEBI:58126"/>
        <dbReference type="ChEBI" id="CHEBI:356416"/>
        <dbReference type="EC" id="4.2.1.24"/>
    </reaction>
</comment>
<dbReference type="PANTHER" id="PTHR11458">
    <property type="entry name" value="DELTA-AMINOLEVULINIC ACID DEHYDRATASE"/>
    <property type="match status" value="1"/>
</dbReference>
<evidence type="ECO:0000256" key="9">
    <source>
        <dbReference type="ARBA" id="ARBA00047651"/>
    </source>
</evidence>
<evidence type="ECO:0000256" key="3">
    <source>
        <dbReference type="ARBA" id="ARBA00012053"/>
    </source>
</evidence>
<dbReference type="PANTHER" id="PTHR11458:SF0">
    <property type="entry name" value="DELTA-AMINOLEVULINIC ACID DEHYDRATASE"/>
    <property type="match status" value="1"/>
</dbReference>
<name>A0A6L3YUT1_9HYPH</name>
<evidence type="ECO:0000256" key="8">
    <source>
        <dbReference type="ARBA" id="ARBA00032837"/>
    </source>
</evidence>
<comment type="caution">
    <text evidence="12">The sequence shown here is derived from an EMBL/GenBank/DDBJ whole genome shotgun (WGS) entry which is preliminary data.</text>
</comment>
<dbReference type="Gene3D" id="3.20.20.70">
    <property type="entry name" value="Aldolase class I"/>
    <property type="match status" value="1"/>
</dbReference>
<evidence type="ECO:0000256" key="1">
    <source>
        <dbReference type="ARBA" id="ARBA00004694"/>
    </source>
</evidence>
<dbReference type="InterPro" id="IPR001731">
    <property type="entry name" value="ALAD"/>
</dbReference>
<dbReference type="SMART" id="SM01004">
    <property type="entry name" value="ALAD"/>
    <property type="match status" value="1"/>
</dbReference>
<dbReference type="GO" id="GO:0006782">
    <property type="term" value="P:protoporphyrinogen IX biosynthetic process"/>
    <property type="evidence" value="ECO:0007669"/>
    <property type="project" value="UniProtKB-UniPathway"/>
</dbReference>
<dbReference type="GO" id="GO:0005829">
    <property type="term" value="C:cytosol"/>
    <property type="evidence" value="ECO:0007669"/>
    <property type="project" value="TreeGrafter"/>
</dbReference>
<dbReference type="GO" id="GO:0004655">
    <property type="term" value="F:porphobilinogen synthase activity"/>
    <property type="evidence" value="ECO:0007669"/>
    <property type="project" value="UniProtKB-EC"/>
</dbReference>
<sequence length="357" mass="39081">MLQNTQRDALRVAIFTNCAGLSTIQMRSSMTSTALPRNRRFKLTETRRVLSREMISDAGNLAFPMAVDANISEPVESTQMPGTYRYPLEAMADKARELVACGVPAVYLIGIPKHRDGKGSDAFSANGVIVQAAKRMKDAVGDRLVIIGDSYMGYFTDHMIGGVLDSDNRILDKETLDSVARTAVAWGKAGVDILCCSTMVDGRVGAAREALDAENLDDMLLMSSIKYNSAFFKAGTGTTATGASYGFDKKVFYLEPHNAKDALRIMEADVAQGAEMINIKPAIPYMDLVRMAADRYELPVSAYSISGDYAMIHFGANGAQMDEMECAMELFTCLRRAGADMVITYWAPRLAQMMNRK</sequence>